<comment type="caution">
    <text evidence="2">The sequence shown here is derived from an EMBL/GenBank/DDBJ whole genome shotgun (WGS) entry which is preliminary data.</text>
</comment>
<feature type="coiled-coil region" evidence="1">
    <location>
        <begin position="361"/>
        <end position="388"/>
    </location>
</feature>
<protein>
    <submittedName>
        <fullName evidence="2">TolC family protein</fullName>
    </submittedName>
</protein>
<name>A0ABU9C5B4_9BURK</name>
<gene>
    <name evidence="2" type="ORF">AACH00_12030</name>
</gene>
<dbReference type="EMBL" id="JBBUTI010000007">
    <property type="protein sequence ID" value="MEK8047082.1"/>
    <property type="molecule type" value="Genomic_DNA"/>
</dbReference>
<dbReference type="Gene3D" id="1.20.1600.10">
    <property type="entry name" value="Outer membrane efflux proteins (OEP)"/>
    <property type="match status" value="1"/>
</dbReference>
<dbReference type="Proteomes" id="UP001379945">
    <property type="component" value="Unassembled WGS sequence"/>
</dbReference>
<accession>A0ABU9C5B4</accession>
<evidence type="ECO:0000256" key="1">
    <source>
        <dbReference type="SAM" id="Coils"/>
    </source>
</evidence>
<dbReference type="SUPFAM" id="SSF56954">
    <property type="entry name" value="Outer membrane efflux proteins (OEP)"/>
    <property type="match status" value="1"/>
</dbReference>
<keyword evidence="1" id="KW-0175">Coiled coil</keyword>
<organism evidence="2 3">
    <name type="scientific">Ideonella margarita</name>
    <dbReference type="NCBI Taxonomy" id="2984191"/>
    <lineage>
        <taxon>Bacteria</taxon>
        <taxon>Pseudomonadati</taxon>
        <taxon>Pseudomonadota</taxon>
        <taxon>Betaproteobacteria</taxon>
        <taxon>Burkholderiales</taxon>
        <taxon>Sphaerotilaceae</taxon>
        <taxon>Ideonella</taxon>
    </lineage>
</organism>
<sequence length="468" mass="50091">MAHALRPCQEFAKFVAARQVGLKQAPGLLSNAVSATVAAAFATLTPALATAAPQGCEVPAALASNAATDAAAPRLSMLNLLQLAEQRSKAVGAARLLADAAASDAEETRAMSQAQASFSMLAGATGTQVRDSGLNNSTVLRPSVQIGASLYDGGRQDYLNRWREQLIEAAKMGQLSAAEQVQLQTVSLAFDRSRFRLQAQVWQQYTQKVCGLVSSLEQIVTADKGRSSELVQARKTLQQVQLSRSAALTQMRLTDSRLRRLVGDQLPDVPSMAALMLDTPPLAQLTTQAVRAADIVQLDAQAAAADELARATSASQKPQVGWSASLSKNVVGDRNAVWQAGITLAVPLMNPGAAPAERAARQRADAARMQREDALESLQNRLAQVHEQAGAAFTRARDVVQVLKDSERVRDDTLQMWQQLGRRSLFDVMSAEGDHFNLRLSYVDALHDGQQAVALLWSLAGGVAQPLR</sequence>
<evidence type="ECO:0000313" key="3">
    <source>
        <dbReference type="Proteomes" id="UP001379945"/>
    </source>
</evidence>
<evidence type="ECO:0000313" key="2">
    <source>
        <dbReference type="EMBL" id="MEK8047082.1"/>
    </source>
</evidence>
<dbReference type="RefSeq" id="WP_341399379.1">
    <property type="nucleotide sequence ID" value="NZ_JBBUTI010000007.1"/>
</dbReference>
<keyword evidence="3" id="KW-1185">Reference proteome</keyword>
<reference evidence="2 3" key="1">
    <citation type="submission" date="2024-04" db="EMBL/GenBank/DDBJ databases">
        <title>Novel species of the genus Ideonella isolated from streams.</title>
        <authorList>
            <person name="Lu H."/>
        </authorList>
    </citation>
    <scope>NUCLEOTIDE SEQUENCE [LARGE SCALE GENOMIC DNA]</scope>
    <source>
        <strain evidence="2 3">LYT19W</strain>
    </source>
</reference>
<proteinExistence type="predicted"/>